<evidence type="ECO:0000256" key="1">
    <source>
        <dbReference type="SAM" id="Phobius"/>
    </source>
</evidence>
<keyword evidence="4" id="KW-1185">Reference proteome</keyword>
<dbReference type="Pfam" id="PF09546">
    <property type="entry name" value="Spore_III_AE"/>
    <property type="match status" value="1"/>
</dbReference>
<accession>A0A011VT13</accession>
<evidence type="ECO:0000313" key="4">
    <source>
        <dbReference type="Proteomes" id="UP000021369"/>
    </source>
</evidence>
<protein>
    <submittedName>
        <fullName evidence="3">Sporulation protein</fullName>
    </submittedName>
</protein>
<dbReference type="InterPro" id="IPR014194">
    <property type="entry name" value="Spore_III_AE"/>
</dbReference>
<keyword evidence="1" id="KW-0472">Membrane</keyword>
<feature type="transmembrane region" description="Helical" evidence="1">
    <location>
        <begin position="118"/>
        <end position="137"/>
    </location>
</feature>
<dbReference type="OrthoDB" id="1706761at2"/>
<feature type="transmembrane region" description="Helical" evidence="1">
    <location>
        <begin position="92"/>
        <end position="111"/>
    </location>
</feature>
<feature type="transmembrane region" description="Helical" evidence="1">
    <location>
        <begin position="231"/>
        <end position="252"/>
    </location>
</feature>
<keyword evidence="1" id="KW-0812">Transmembrane</keyword>
<gene>
    <name evidence="3" type="ORF">RASY3_15740</name>
</gene>
<keyword evidence="2" id="KW-0732">Signal</keyword>
<reference evidence="3 4" key="1">
    <citation type="submission" date="2013-06" db="EMBL/GenBank/DDBJ databases">
        <title>Rumen cellulosomics: divergent fiber-degrading strategies revealed by comparative genome-wide analysis of six Ruminococcal strains.</title>
        <authorList>
            <person name="Dassa B."/>
            <person name="Borovok I."/>
            <person name="Lamed R."/>
            <person name="Flint H."/>
            <person name="Yeoman C.J."/>
            <person name="White B."/>
            <person name="Bayer E.A."/>
        </authorList>
    </citation>
    <scope>NUCLEOTIDE SEQUENCE [LARGE SCALE GENOMIC DNA]</scope>
    <source>
        <strain evidence="3 4">SY3</strain>
    </source>
</reference>
<feature type="transmembrane region" description="Helical" evidence="1">
    <location>
        <begin position="349"/>
        <end position="372"/>
    </location>
</feature>
<feature type="transmembrane region" description="Helical" evidence="1">
    <location>
        <begin position="157"/>
        <end position="178"/>
    </location>
</feature>
<evidence type="ECO:0000313" key="3">
    <source>
        <dbReference type="EMBL" id="EXM37778.1"/>
    </source>
</evidence>
<feature type="transmembrane region" description="Helical" evidence="1">
    <location>
        <begin position="290"/>
        <end position="315"/>
    </location>
</feature>
<sequence length="375" mass="39853">MKRIITAVLVTGMMFIFCMPACASSAESGFARLKDQINNELTRAIDEDTARDMDELGVSPSEPAEVEKLDMRGFFGWLWVRFREMLCTPAVMLGRILAVSLLYSAVTFLTIENRELSSVYGNICVIAVVTVMAETLSSSFCALQDSISCINKFMLSYIPVFSAVSAASGSPATAGAYSSSTVLLCEVTEFIASGLLIPFMSAFMAIALVSVLNTHVKLSGAADAIRRLTTWLLAALMLVFVGLLTIQGITCSAADSVAAKTVRFTASSFIPVIGSSVSDAYLAVKSGVGVIRAAVGGFGMAAIFLIALRPFLLILSMRLTLWAGRIANEFLGLRTTAELLKTIDHVMSVGGSILIAITSAFIIATAAVLSFMTMG</sequence>
<keyword evidence="1" id="KW-1133">Transmembrane helix</keyword>
<feature type="transmembrane region" description="Helical" evidence="1">
    <location>
        <begin position="190"/>
        <end position="211"/>
    </location>
</feature>
<dbReference type="RefSeq" id="WP_037289674.1">
    <property type="nucleotide sequence ID" value="NZ_JEOB01000004.1"/>
</dbReference>
<feature type="signal peptide" evidence="2">
    <location>
        <begin position="1"/>
        <end position="23"/>
    </location>
</feature>
<evidence type="ECO:0000256" key="2">
    <source>
        <dbReference type="SAM" id="SignalP"/>
    </source>
</evidence>
<dbReference type="Proteomes" id="UP000021369">
    <property type="component" value="Unassembled WGS sequence"/>
</dbReference>
<name>A0A011VT13_RUMAL</name>
<dbReference type="AlphaFoldDB" id="A0A011VT13"/>
<proteinExistence type="predicted"/>
<feature type="transmembrane region" description="Helical" evidence="1">
    <location>
        <begin position="264"/>
        <end position="284"/>
    </location>
</feature>
<organism evidence="3 4">
    <name type="scientific">Ruminococcus albus SY3</name>
    <dbReference type="NCBI Taxonomy" id="1341156"/>
    <lineage>
        <taxon>Bacteria</taxon>
        <taxon>Bacillati</taxon>
        <taxon>Bacillota</taxon>
        <taxon>Clostridia</taxon>
        <taxon>Eubacteriales</taxon>
        <taxon>Oscillospiraceae</taxon>
        <taxon>Ruminococcus</taxon>
    </lineage>
</organism>
<dbReference type="PATRIC" id="fig|1341156.4.peg.2747"/>
<dbReference type="EMBL" id="JEOB01000004">
    <property type="protein sequence ID" value="EXM37778.1"/>
    <property type="molecule type" value="Genomic_DNA"/>
</dbReference>
<feature type="chain" id="PRO_5001465082" evidence="2">
    <location>
        <begin position="24"/>
        <end position="375"/>
    </location>
</feature>
<comment type="caution">
    <text evidence="3">The sequence shown here is derived from an EMBL/GenBank/DDBJ whole genome shotgun (WGS) entry which is preliminary data.</text>
</comment>